<dbReference type="PROSITE" id="PS51987">
    <property type="entry name" value="GS_CATALYTIC"/>
    <property type="match status" value="1"/>
</dbReference>
<gene>
    <name evidence="6" type="ORF">ANI01nite_07770</name>
</gene>
<comment type="similarity">
    <text evidence="1 3 4">Belongs to the glutamine synthetase family.</text>
</comment>
<evidence type="ECO:0000256" key="2">
    <source>
        <dbReference type="ARBA" id="ARBA00022598"/>
    </source>
</evidence>
<dbReference type="Gene3D" id="3.30.590.10">
    <property type="entry name" value="Glutamine synthetase/guanido kinase, catalytic domain"/>
    <property type="match status" value="1"/>
</dbReference>
<dbReference type="SUPFAM" id="SSF54368">
    <property type="entry name" value="Glutamine synthetase, N-terminal domain"/>
    <property type="match status" value="1"/>
</dbReference>
<dbReference type="GO" id="GO:0016874">
    <property type="term" value="F:ligase activity"/>
    <property type="evidence" value="ECO:0007669"/>
    <property type="project" value="UniProtKB-KW"/>
</dbReference>
<evidence type="ECO:0000256" key="3">
    <source>
        <dbReference type="PROSITE-ProRule" id="PRU01331"/>
    </source>
</evidence>
<reference evidence="6 7" key="1">
    <citation type="submission" date="2019-06" db="EMBL/GenBank/DDBJ databases">
        <title>Whole genome shotgun sequence of Glutamicibacter nicotianae NBRC 14234.</title>
        <authorList>
            <person name="Hosoyama A."/>
            <person name="Uohara A."/>
            <person name="Ohji S."/>
            <person name="Ichikawa N."/>
        </authorList>
    </citation>
    <scope>NUCLEOTIDE SEQUENCE [LARGE SCALE GENOMIC DNA]</scope>
    <source>
        <strain evidence="6 7">NBRC 14234</strain>
    </source>
</reference>
<evidence type="ECO:0000259" key="5">
    <source>
        <dbReference type="PROSITE" id="PS51987"/>
    </source>
</evidence>
<dbReference type="InterPro" id="IPR036651">
    <property type="entry name" value="Gln_synt_N_sf"/>
</dbReference>
<dbReference type="PANTHER" id="PTHR43785:SF12">
    <property type="entry name" value="TYPE-1 GLUTAMINE SYNTHETASE 2"/>
    <property type="match status" value="1"/>
</dbReference>
<dbReference type="RefSeq" id="WP_218024301.1">
    <property type="nucleotide sequence ID" value="NZ_BAAAWM010000001.1"/>
</dbReference>
<dbReference type="PANTHER" id="PTHR43785">
    <property type="entry name" value="GAMMA-GLUTAMYLPUTRESCINE SYNTHETASE"/>
    <property type="match status" value="1"/>
</dbReference>
<comment type="caution">
    <text evidence="6">The sequence shown here is derived from an EMBL/GenBank/DDBJ whole genome shotgun (WGS) entry which is preliminary data.</text>
</comment>
<name>A0ABQ0RIC8_GLUNI</name>
<evidence type="ECO:0000256" key="4">
    <source>
        <dbReference type="RuleBase" id="RU000384"/>
    </source>
</evidence>
<dbReference type="InterPro" id="IPR008146">
    <property type="entry name" value="Gln_synth_cat_dom"/>
</dbReference>
<dbReference type="Proteomes" id="UP000316242">
    <property type="component" value="Unassembled WGS sequence"/>
</dbReference>
<dbReference type="EMBL" id="BJNE01000002">
    <property type="protein sequence ID" value="GEC11574.1"/>
    <property type="molecule type" value="Genomic_DNA"/>
</dbReference>
<sequence length="463" mass="51822">MQDIQELVKAAKNERMLSVEQLTEGIRTGAYDSVILAFTDMQGRLQGKIVHAQFFLDSVLNHGTEACNYLLAVDTEMNTVEGYSLTSWDTGYGDMEFVLDYDTIRPVPYLERTALIQTDLATTDGRPVPVAPRSLLKAQQEKAAALGLRAMAGTELEFLIFNDSYEDAQQRGYRNLTPANQHNVDYSILGSMRVEPLLRDIRNAMYESGMIVESAKGECNFGQHEIAFKYDDVVTTGDNHTFYKLSAKHMASQRGQSITFMAKPNQREGSSCHIHMSLRKLDGSLAFWDEARGERTEMYNHFIAGVLATMREFTLFYAPNINSYKRFAKGSFAPTAVAWGLDNRSCAVRLVGKGYSARMENRLPGADANPYLAMAAMLAAGLYGIENKLELPEMVTGSAYDSGAQHVPQTMAEARELFANSKVAEEIFGKEVVEHYTRYADVEIEQFNSAVTDWEIARGFERH</sequence>
<dbReference type="Pfam" id="PF00120">
    <property type="entry name" value="Gln-synt_C"/>
    <property type="match status" value="1"/>
</dbReference>
<accession>A0ABQ0RIC8</accession>
<evidence type="ECO:0000313" key="7">
    <source>
        <dbReference type="Proteomes" id="UP000316242"/>
    </source>
</evidence>
<organism evidence="6 7">
    <name type="scientific">Glutamicibacter nicotianae</name>
    <name type="common">Arthrobacter nicotianae</name>
    <dbReference type="NCBI Taxonomy" id="37929"/>
    <lineage>
        <taxon>Bacteria</taxon>
        <taxon>Bacillati</taxon>
        <taxon>Actinomycetota</taxon>
        <taxon>Actinomycetes</taxon>
        <taxon>Micrococcales</taxon>
        <taxon>Micrococcaceae</taxon>
        <taxon>Glutamicibacter</taxon>
    </lineage>
</organism>
<protein>
    <submittedName>
        <fullName evidence="6">Glutamate--ammonia ligase</fullName>
    </submittedName>
</protein>
<keyword evidence="7" id="KW-1185">Reference proteome</keyword>
<keyword evidence="2 6" id="KW-0436">Ligase</keyword>
<dbReference type="Gene3D" id="3.10.20.70">
    <property type="entry name" value="Glutamine synthetase, N-terminal domain"/>
    <property type="match status" value="1"/>
</dbReference>
<dbReference type="InterPro" id="IPR014746">
    <property type="entry name" value="Gln_synth/guanido_kin_cat_dom"/>
</dbReference>
<evidence type="ECO:0000313" key="6">
    <source>
        <dbReference type="EMBL" id="GEC11574.1"/>
    </source>
</evidence>
<proteinExistence type="inferred from homology"/>
<feature type="domain" description="GS catalytic" evidence="5">
    <location>
        <begin position="132"/>
        <end position="463"/>
    </location>
</feature>
<evidence type="ECO:0000256" key="1">
    <source>
        <dbReference type="ARBA" id="ARBA00009897"/>
    </source>
</evidence>
<dbReference type="SMART" id="SM01230">
    <property type="entry name" value="Gln-synt_C"/>
    <property type="match status" value="1"/>
</dbReference>
<dbReference type="SUPFAM" id="SSF55931">
    <property type="entry name" value="Glutamine synthetase/guanido kinase"/>
    <property type="match status" value="1"/>
</dbReference>